<dbReference type="Gene3D" id="3.30.420.10">
    <property type="entry name" value="Ribonuclease H-like superfamily/Ribonuclease H"/>
    <property type="match status" value="1"/>
</dbReference>
<accession>A0ABN1LUU6</accession>
<dbReference type="InterPro" id="IPR036397">
    <property type="entry name" value="RNaseH_sf"/>
</dbReference>
<dbReference type="NCBIfam" id="NF033516">
    <property type="entry name" value="transpos_IS3"/>
    <property type="match status" value="1"/>
</dbReference>
<dbReference type="Proteomes" id="UP001500359">
    <property type="component" value="Unassembled WGS sequence"/>
</dbReference>
<keyword evidence="3" id="KW-1185">Reference proteome</keyword>
<dbReference type="InterPro" id="IPR048020">
    <property type="entry name" value="Transpos_IS3"/>
</dbReference>
<reference evidence="2 3" key="1">
    <citation type="journal article" date="2019" name="Int. J. Syst. Evol. Microbiol.">
        <title>The Global Catalogue of Microorganisms (GCM) 10K type strain sequencing project: providing services to taxonomists for standard genome sequencing and annotation.</title>
        <authorList>
            <consortium name="The Broad Institute Genomics Platform"/>
            <consortium name="The Broad Institute Genome Sequencing Center for Infectious Disease"/>
            <person name="Wu L."/>
            <person name="Ma J."/>
        </authorList>
    </citation>
    <scope>NUCLEOTIDE SEQUENCE [LARGE SCALE GENOMIC DNA]</scope>
    <source>
        <strain evidence="2 3">JCM 15896</strain>
    </source>
</reference>
<dbReference type="InterPro" id="IPR012337">
    <property type="entry name" value="RNaseH-like_sf"/>
</dbReference>
<evidence type="ECO:0000313" key="3">
    <source>
        <dbReference type="Proteomes" id="UP001500359"/>
    </source>
</evidence>
<sequence>MQELHLRARNGKAFRYSRFSYANVGVSENILNRHFRATKPNQKWVTDITYIRVKGKWNYLATVMDLYSRAIVGWSIDDGMSEQLVTDALQMAISKRIVKPGLIVHSDRGVQYRAVKYQGLIDSIGGISSMSRRSNCWDNAVMESFFSRLKVELIYGEKYHSIQELKSSIFEYIEIFYNRVRLHSTLGYLSPLEYEARYA</sequence>
<gene>
    <name evidence="2" type="ORF">GCM10009114_37530</name>
</gene>
<name>A0ABN1LUU6_9ALTE</name>
<dbReference type="EMBL" id="BAAAFD010000041">
    <property type="protein sequence ID" value="GAA0860519.1"/>
    <property type="molecule type" value="Genomic_DNA"/>
</dbReference>
<organism evidence="2 3">
    <name type="scientific">Aliiglaciecola litoralis</name>
    <dbReference type="NCBI Taxonomy" id="582857"/>
    <lineage>
        <taxon>Bacteria</taxon>
        <taxon>Pseudomonadati</taxon>
        <taxon>Pseudomonadota</taxon>
        <taxon>Gammaproteobacteria</taxon>
        <taxon>Alteromonadales</taxon>
        <taxon>Alteromonadaceae</taxon>
        <taxon>Aliiglaciecola</taxon>
    </lineage>
</organism>
<dbReference type="PANTHER" id="PTHR46889:SF4">
    <property type="entry name" value="TRANSPOSASE INSO FOR INSERTION SEQUENCE ELEMENT IS911B-RELATED"/>
    <property type="match status" value="1"/>
</dbReference>
<dbReference type="SUPFAM" id="SSF53098">
    <property type="entry name" value="Ribonuclease H-like"/>
    <property type="match status" value="1"/>
</dbReference>
<feature type="domain" description="Integrase catalytic" evidence="1">
    <location>
        <begin position="36"/>
        <end position="199"/>
    </location>
</feature>
<comment type="caution">
    <text evidence="2">The sequence shown here is derived from an EMBL/GenBank/DDBJ whole genome shotgun (WGS) entry which is preliminary data.</text>
</comment>
<dbReference type="Pfam" id="PF13333">
    <property type="entry name" value="rve_2"/>
    <property type="match status" value="1"/>
</dbReference>
<dbReference type="PANTHER" id="PTHR46889">
    <property type="entry name" value="TRANSPOSASE INSF FOR INSERTION SEQUENCE IS3B-RELATED"/>
    <property type="match status" value="1"/>
</dbReference>
<dbReference type="Pfam" id="PF00665">
    <property type="entry name" value="rve"/>
    <property type="match status" value="1"/>
</dbReference>
<dbReference type="PROSITE" id="PS50994">
    <property type="entry name" value="INTEGRASE"/>
    <property type="match status" value="1"/>
</dbReference>
<protein>
    <recommendedName>
        <fullName evidence="1">Integrase catalytic domain-containing protein</fullName>
    </recommendedName>
</protein>
<proteinExistence type="predicted"/>
<evidence type="ECO:0000313" key="2">
    <source>
        <dbReference type="EMBL" id="GAA0860519.1"/>
    </source>
</evidence>
<evidence type="ECO:0000259" key="1">
    <source>
        <dbReference type="PROSITE" id="PS50994"/>
    </source>
</evidence>
<dbReference type="InterPro" id="IPR001584">
    <property type="entry name" value="Integrase_cat-core"/>
</dbReference>
<dbReference type="InterPro" id="IPR050900">
    <property type="entry name" value="Transposase_IS3/IS150/IS904"/>
</dbReference>